<feature type="region of interest" description="Disordered" evidence="7">
    <location>
        <begin position="365"/>
        <end position="387"/>
    </location>
</feature>
<feature type="compositionally biased region" description="Acidic residues" evidence="7">
    <location>
        <begin position="369"/>
        <end position="379"/>
    </location>
</feature>
<keyword evidence="4" id="KW-0418">Kinase</keyword>
<feature type="binding site" evidence="6">
    <location>
        <position position="77"/>
    </location>
    <ligand>
        <name>ATP</name>
        <dbReference type="ChEBI" id="CHEBI:30616"/>
    </ligand>
</feature>
<dbReference type="PROSITE" id="PS00107">
    <property type="entry name" value="PROTEIN_KINASE_ATP"/>
    <property type="match status" value="2"/>
</dbReference>
<feature type="region of interest" description="Disordered" evidence="7">
    <location>
        <begin position="455"/>
        <end position="491"/>
    </location>
</feature>
<dbReference type="Pfam" id="PF00069">
    <property type="entry name" value="Pkinase"/>
    <property type="match status" value="1"/>
</dbReference>
<keyword evidence="1" id="KW-0723">Serine/threonine-protein kinase</keyword>
<dbReference type="GO" id="GO:0004674">
    <property type="term" value="F:protein serine/threonine kinase activity"/>
    <property type="evidence" value="ECO:0007669"/>
    <property type="project" value="UniProtKB-KW"/>
</dbReference>
<evidence type="ECO:0000259" key="8">
    <source>
        <dbReference type="PROSITE" id="PS50011"/>
    </source>
</evidence>
<organism evidence="9 10">
    <name type="scientific">Escallonia rubra</name>
    <dbReference type="NCBI Taxonomy" id="112253"/>
    <lineage>
        <taxon>Eukaryota</taxon>
        <taxon>Viridiplantae</taxon>
        <taxon>Streptophyta</taxon>
        <taxon>Embryophyta</taxon>
        <taxon>Tracheophyta</taxon>
        <taxon>Spermatophyta</taxon>
        <taxon>Magnoliopsida</taxon>
        <taxon>eudicotyledons</taxon>
        <taxon>Gunneridae</taxon>
        <taxon>Pentapetalae</taxon>
        <taxon>asterids</taxon>
        <taxon>campanulids</taxon>
        <taxon>Escalloniales</taxon>
        <taxon>Escalloniaceae</taxon>
        <taxon>Escallonia</taxon>
    </lineage>
</organism>
<dbReference type="PANTHER" id="PTHR47989">
    <property type="entry name" value="OS01G0750732 PROTEIN"/>
    <property type="match status" value="1"/>
</dbReference>
<evidence type="ECO:0000256" key="4">
    <source>
        <dbReference type="ARBA" id="ARBA00022777"/>
    </source>
</evidence>
<dbReference type="PANTHER" id="PTHR47989:SF62">
    <property type="entry name" value="OS05G0423500 PROTEIN"/>
    <property type="match status" value="1"/>
</dbReference>
<evidence type="ECO:0000256" key="1">
    <source>
        <dbReference type="ARBA" id="ARBA00022527"/>
    </source>
</evidence>
<evidence type="ECO:0000313" key="9">
    <source>
        <dbReference type="EMBL" id="KAK2966755.1"/>
    </source>
</evidence>
<dbReference type="PROSITE" id="PS50011">
    <property type="entry name" value="PROTEIN_KINASE_DOM"/>
    <property type="match status" value="2"/>
</dbReference>
<dbReference type="SUPFAM" id="SSF56112">
    <property type="entry name" value="Protein kinase-like (PK-like)"/>
    <property type="match status" value="2"/>
</dbReference>
<feature type="domain" description="Protein kinase" evidence="8">
    <location>
        <begin position="49"/>
        <end position="344"/>
    </location>
</feature>
<dbReference type="InterPro" id="IPR017441">
    <property type="entry name" value="Protein_kinase_ATP_BS"/>
</dbReference>
<evidence type="ECO:0000256" key="5">
    <source>
        <dbReference type="ARBA" id="ARBA00022840"/>
    </source>
</evidence>
<evidence type="ECO:0000256" key="3">
    <source>
        <dbReference type="ARBA" id="ARBA00022741"/>
    </source>
</evidence>
<accession>A0AA88QPR2</accession>
<feature type="compositionally biased region" description="Polar residues" evidence="7">
    <location>
        <begin position="468"/>
        <end position="489"/>
    </location>
</feature>
<dbReference type="Gene3D" id="1.10.510.10">
    <property type="entry name" value="Transferase(Phosphotransferase) domain 1"/>
    <property type="match status" value="2"/>
</dbReference>
<name>A0AA88QPR2_9ASTE</name>
<feature type="domain" description="Protein kinase" evidence="8">
    <location>
        <begin position="666"/>
        <end position="961"/>
    </location>
</feature>
<dbReference type="EMBL" id="JAVXUO010003098">
    <property type="protein sequence ID" value="KAK2966755.1"/>
    <property type="molecule type" value="Genomic_DNA"/>
</dbReference>
<evidence type="ECO:0000256" key="7">
    <source>
        <dbReference type="SAM" id="MobiDB-lite"/>
    </source>
</evidence>
<proteinExistence type="predicted"/>
<dbReference type="FunFam" id="3.30.200.20:FF:000039">
    <property type="entry name" value="receptor-like protein kinase FERONIA"/>
    <property type="match status" value="1"/>
</dbReference>
<dbReference type="GO" id="GO:0005524">
    <property type="term" value="F:ATP binding"/>
    <property type="evidence" value="ECO:0007669"/>
    <property type="project" value="UniProtKB-UniRule"/>
</dbReference>
<evidence type="ECO:0000313" key="10">
    <source>
        <dbReference type="Proteomes" id="UP001187471"/>
    </source>
</evidence>
<keyword evidence="3 6" id="KW-0547">Nucleotide-binding</keyword>
<dbReference type="Pfam" id="PF07714">
    <property type="entry name" value="PK_Tyr_Ser-Thr"/>
    <property type="match status" value="1"/>
</dbReference>
<feature type="binding site" evidence="6">
    <location>
        <position position="705"/>
    </location>
    <ligand>
        <name>ATP</name>
        <dbReference type="ChEBI" id="CHEBI:30616"/>
    </ligand>
</feature>
<protein>
    <recommendedName>
        <fullName evidence="8">Protein kinase domain-containing protein</fullName>
    </recommendedName>
</protein>
<dbReference type="InterPro" id="IPR000719">
    <property type="entry name" value="Prot_kinase_dom"/>
</dbReference>
<reference evidence="9" key="1">
    <citation type="submission" date="2022-12" db="EMBL/GenBank/DDBJ databases">
        <title>Draft genome assemblies for two species of Escallonia (Escalloniales).</title>
        <authorList>
            <person name="Chanderbali A."/>
            <person name="Dervinis C."/>
            <person name="Anghel I."/>
            <person name="Soltis D."/>
            <person name="Soltis P."/>
            <person name="Zapata F."/>
        </authorList>
    </citation>
    <scope>NUCLEOTIDE SEQUENCE</scope>
    <source>
        <strain evidence="9">UCBG92.1500</strain>
        <tissue evidence="9">Leaf</tissue>
    </source>
</reference>
<dbReference type="Proteomes" id="UP001187471">
    <property type="component" value="Unassembled WGS sequence"/>
</dbReference>
<dbReference type="InterPro" id="IPR001245">
    <property type="entry name" value="Ser-Thr/Tyr_kinase_cat_dom"/>
</dbReference>
<dbReference type="InterPro" id="IPR011009">
    <property type="entry name" value="Kinase-like_dom_sf"/>
</dbReference>
<dbReference type="Gene3D" id="3.30.200.20">
    <property type="entry name" value="Phosphorylase Kinase, domain 1"/>
    <property type="match status" value="2"/>
</dbReference>
<keyword evidence="10" id="KW-1185">Reference proteome</keyword>
<dbReference type="AlphaFoldDB" id="A0AA88QPR2"/>
<keyword evidence="2" id="KW-0808">Transferase</keyword>
<evidence type="ECO:0000256" key="2">
    <source>
        <dbReference type="ARBA" id="ARBA00022679"/>
    </source>
</evidence>
<dbReference type="FunFam" id="1.10.510.10:FF:000095">
    <property type="entry name" value="protein STRUBBELIG-RECEPTOR FAMILY 8"/>
    <property type="match status" value="1"/>
</dbReference>
<dbReference type="CDD" id="cd14066">
    <property type="entry name" value="STKc_IRAK"/>
    <property type="match status" value="1"/>
</dbReference>
<evidence type="ECO:0000256" key="6">
    <source>
        <dbReference type="PROSITE-ProRule" id="PRU10141"/>
    </source>
</evidence>
<dbReference type="PROSITE" id="PS00108">
    <property type="entry name" value="PROTEIN_KINASE_ST"/>
    <property type="match status" value="1"/>
</dbReference>
<dbReference type="SMART" id="SM00220">
    <property type="entry name" value="S_TKc"/>
    <property type="match status" value="2"/>
</dbReference>
<keyword evidence="5 6" id="KW-0067">ATP-binding</keyword>
<sequence length="985" mass="109102">MFDRLAELFHLRRKKKCPGDDPNKSPDWSPGQLCRRFSLADVKLITNHFNESYIIGRGGFGTVFKGRLANGAPVAVKRWLSTSRQGVAEFWNEIEMLSQLRHRHIVNLIGYCDEKGEMILVYDYAPRGSLADYLHLKTSTTDGVLPTPLTWLERLQICIGAAHGLNYLHSGTSLQCNVIHRDLKSSNILLDDNLTAKISDFGLAKLGPGSEYRSYSMVPVDRSSDVTMTTIAGTVGYIDPAYYRTNRVSFKSDVYAFGVVLFEVLCGRPALLNSSFDQERQNLARWAVSCMKEGRLDWIVDPNLDGQILPECLRVFAQIARQCVHARPEKRPTMAEVLVRLKFAFALQQMGYTSLGEGALIFTSGAHEEQEDSDSEENGDTFGDINSRENADSLMENEVISAGNSMDHHELINWISNTGGTHNKQDDAASSMEQEVIDAGNVGHVSEQINGSIITGGAGDVGHHSAQMAETSDSGRASDKQQNASSSTGKEVVNAVDGGHHDDQIGDISITGGAYDKKEEMTLIPDQVVINAGNGGEPAEQVDGNTQLVGPSSGGTEPESMKLMKKLQLLFGDLTRVISAQTLHLFLLYTSIKQDNGYERMYGIDVLLYWQSQVMLFNAVNEHVSGGGLKSSRNNKSKSELLSGQIVTLNPKMFTFSDLRRATNNFRPDVVLGKGGSGIVFKGWIDERTYTPSKVGVGMAIAVKKLDINGSLRPKEAQLKVKFLGKLSHPNLVKILGYCLEDDDFLLVYEHVQKRSLECHLFEKDAESIPWVKRMKIAIGAARGLNYLHKTKEQATYRSFKASDILLDGDFNAKLSDYGLTKLGQMNEESIISTLMPGDSAYIDFPQKDVGYIDPEYMTTGNLTVKSDVYGFGAVLLEILTGQRVLDMNWPDGNHDLVRYARPFLTGKKKLRSILDRRLEDNNPLKDETLSAIGALAINCLEDYPKNRPAMKEVLETLERINAIQMEPKETSSATEGHRTVHTEE</sequence>
<comment type="caution">
    <text evidence="9">The sequence shown here is derived from an EMBL/GenBank/DDBJ whole genome shotgun (WGS) entry which is preliminary data.</text>
</comment>
<dbReference type="InterPro" id="IPR008271">
    <property type="entry name" value="Ser/Thr_kinase_AS"/>
</dbReference>
<gene>
    <name evidence="9" type="ORF">RJ640_003068</name>
</gene>